<evidence type="ECO:0000313" key="5">
    <source>
        <dbReference type="EMBL" id="GAA5060336.1"/>
    </source>
</evidence>
<organism evidence="5 6">
    <name type="scientific">Streptomyces similanensis</name>
    <dbReference type="NCBI Taxonomy" id="1274988"/>
    <lineage>
        <taxon>Bacteria</taxon>
        <taxon>Bacillati</taxon>
        <taxon>Actinomycetota</taxon>
        <taxon>Actinomycetes</taxon>
        <taxon>Kitasatosporales</taxon>
        <taxon>Streptomycetaceae</taxon>
        <taxon>Streptomyces</taxon>
    </lineage>
</organism>
<dbReference type="Proteomes" id="UP001500124">
    <property type="component" value="Unassembled WGS sequence"/>
</dbReference>
<evidence type="ECO:0000259" key="4">
    <source>
        <dbReference type="PROSITE" id="PS50949"/>
    </source>
</evidence>
<sequence length="187" mass="20127">MGGAQVEAGEELLGELVLAAGERTEEVDQSAGRCIQSRAAGGGWGQGPLPGVLSWPEQHVINSFNGAIVISTMLLRLDKRDTRPLHEQVAGAIRRAIAEGECLPGDRLPSARHLSQVLDVNVNTVLRGLRGLRDDGLLEFRRGRGVTVAEGADQRSGLLERVHGLVRDAARLGYSRTELIEMIRGIP</sequence>
<name>A0ABP9KMM8_9ACTN</name>
<evidence type="ECO:0000256" key="1">
    <source>
        <dbReference type="ARBA" id="ARBA00023015"/>
    </source>
</evidence>
<dbReference type="PANTHER" id="PTHR38445">
    <property type="entry name" value="HTH-TYPE TRANSCRIPTIONAL REPRESSOR YTRA"/>
    <property type="match status" value="1"/>
</dbReference>
<accession>A0ABP9KMM8</accession>
<evidence type="ECO:0000256" key="3">
    <source>
        <dbReference type="ARBA" id="ARBA00023163"/>
    </source>
</evidence>
<dbReference type="PROSITE" id="PS50949">
    <property type="entry name" value="HTH_GNTR"/>
    <property type="match status" value="1"/>
</dbReference>
<keyword evidence="1" id="KW-0805">Transcription regulation</keyword>
<dbReference type="SUPFAM" id="SSF46785">
    <property type="entry name" value="Winged helix' DNA-binding domain"/>
    <property type="match status" value="1"/>
</dbReference>
<evidence type="ECO:0000256" key="2">
    <source>
        <dbReference type="ARBA" id="ARBA00023125"/>
    </source>
</evidence>
<comment type="caution">
    <text evidence="5">The sequence shown here is derived from an EMBL/GenBank/DDBJ whole genome shotgun (WGS) entry which is preliminary data.</text>
</comment>
<dbReference type="EMBL" id="BAABKC010000049">
    <property type="protein sequence ID" value="GAA5060336.1"/>
    <property type="molecule type" value="Genomic_DNA"/>
</dbReference>
<dbReference type="PANTHER" id="PTHR38445:SF7">
    <property type="entry name" value="GNTR-FAMILY TRANSCRIPTIONAL REGULATOR"/>
    <property type="match status" value="1"/>
</dbReference>
<dbReference type="InterPro" id="IPR036388">
    <property type="entry name" value="WH-like_DNA-bd_sf"/>
</dbReference>
<dbReference type="SMART" id="SM00345">
    <property type="entry name" value="HTH_GNTR"/>
    <property type="match status" value="1"/>
</dbReference>
<keyword evidence="3" id="KW-0804">Transcription</keyword>
<evidence type="ECO:0000313" key="6">
    <source>
        <dbReference type="Proteomes" id="UP001500124"/>
    </source>
</evidence>
<dbReference type="InterPro" id="IPR036390">
    <property type="entry name" value="WH_DNA-bd_sf"/>
</dbReference>
<keyword evidence="2" id="KW-0238">DNA-binding</keyword>
<dbReference type="InterPro" id="IPR000524">
    <property type="entry name" value="Tscrpt_reg_HTH_GntR"/>
</dbReference>
<protein>
    <recommendedName>
        <fullName evidence="4">HTH gntR-type domain-containing protein</fullName>
    </recommendedName>
</protein>
<reference evidence="6" key="1">
    <citation type="journal article" date="2019" name="Int. J. Syst. Evol. Microbiol.">
        <title>The Global Catalogue of Microorganisms (GCM) 10K type strain sequencing project: providing services to taxonomists for standard genome sequencing and annotation.</title>
        <authorList>
            <consortium name="The Broad Institute Genomics Platform"/>
            <consortium name="The Broad Institute Genome Sequencing Center for Infectious Disease"/>
            <person name="Wu L."/>
            <person name="Ma J."/>
        </authorList>
    </citation>
    <scope>NUCLEOTIDE SEQUENCE [LARGE SCALE GENOMIC DNA]</scope>
    <source>
        <strain evidence="6">JCM 18410</strain>
    </source>
</reference>
<gene>
    <name evidence="5" type="ORF">GCM10023336_37000</name>
</gene>
<feature type="domain" description="HTH gntR-type" evidence="4">
    <location>
        <begin position="83"/>
        <end position="151"/>
    </location>
</feature>
<keyword evidence="6" id="KW-1185">Reference proteome</keyword>
<proteinExistence type="predicted"/>
<dbReference type="CDD" id="cd07377">
    <property type="entry name" value="WHTH_GntR"/>
    <property type="match status" value="1"/>
</dbReference>
<dbReference type="Gene3D" id="1.10.10.10">
    <property type="entry name" value="Winged helix-like DNA-binding domain superfamily/Winged helix DNA-binding domain"/>
    <property type="match status" value="1"/>
</dbReference>
<dbReference type="Pfam" id="PF00392">
    <property type="entry name" value="GntR"/>
    <property type="match status" value="1"/>
</dbReference>